<dbReference type="KEGG" id="pns:A9D12_02250"/>
<keyword evidence="4" id="KW-0261">Viral envelope protein</keyword>
<accession>A0A192D6A1</accession>
<keyword evidence="2" id="KW-0472">Membrane</keyword>
<sequence>MVLLAAAALLPGCASIRESRGYIVDPTLTAAIQPRIDNQQSVEGTLGRPTFTSQFGTPTWYYVASITGQRPFNRPRIREHSVLAVTFDANGRVAEVKRSGVEEVVFLDPNGNKTPTLGRERGFLEDLFGNIGQVGGAGLGGAPGAGPNGQ</sequence>
<keyword evidence="1" id="KW-0732">Signal</keyword>
<dbReference type="STRING" id="1112.A9D12_02250"/>
<dbReference type="AlphaFoldDB" id="A0A192D6A1"/>
<dbReference type="OrthoDB" id="7160681at2"/>
<dbReference type="GO" id="GO:0019867">
    <property type="term" value="C:outer membrane"/>
    <property type="evidence" value="ECO:0007669"/>
    <property type="project" value="InterPro"/>
</dbReference>
<dbReference type="RefSeq" id="WP_068353451.1">
    <property type="nucleotide sequence ID" value="NZ_CP016033.1"/>
</dbReference>
<name>A0A192D6A1_9SPHN</name>
<evidence type="ECO:0000256" key="2">
    <source>
        <dbReference type="ARBA" id="ARBA00023136"/>
    </source>
</evidence>
<keyword evidence="5" id="KW-1185">Reference proteome</keyword>
<organism evidence="4 5">
    <name type="scientific">Erythrobacter neustonensis</name>
    <dbReference type="NCBI Taxonomy" id="1112"/>
    <lineage>
        <taxon>Bacteria</taxon>
        <taxon>Pseudomonadati</taxon>
        <taxon>Pseudomonadota</taxon>
        <taxon>Alphaproteobacteria</taxon>
        <taxon>Sphingomonadales</taxon>
        <taxon>Erythrobacteraceae</taxon>
        <taxon>Erythrobacter/Porphyrobacter group</taxon>
        <taxon>Erythrobacter</taxon>
    </lineage>
</organism>
<evidence type="ECO:0000313" key="4">
    <source>
        <dbReference type="EMBL" id="ANK14023.1"/>
    </source>
</evidence>
<protein>
    <submittedName>
        <fullName evidence="4">Cell envelope protein SmpA</fullName>
    </submittedName>
</protein>
<evidence type="ECO:0000313" key="5">
    <source>
        <dbReference type="Proteomes" id="UP000078263"/>
    </source>
</evidence>
<reference evidence="4 5" key="1">
    <citation type="submission" date="2016-05" db="EMBL/GenBank/DDBJ databases">
        <title>Compelete Genome Sequence of Bacteriochlorophyll-Synthesizing Bacterium Porphyrobacter neustonensis DSM 9434.</title>
        <authorList>
            <person name="Shi X.-L."/>
            <person name="Wu Y.-H."/>
            <person name="Cheng H."/>
            <person name="Xu L."/>
            <person name="Zhang X.-Q."/>
            <person name="Wang C.-S."/>
            <person name="Xu X.-W."/>
        </authorList>
    </citation>
    <scope>NUCLEOTIDE SEQUENCE [LARGE SCALE GENOMIC DNA]</scope>
    <source>
        <strain evidence="4 5">DSM 9434</strain>
    </source>
</reference>
<dbReference type="EMBL" id="CP016033">
    <property type="protein sequence ID" value="ANK14023.1"/>
    <property type="molecule type" value="Genomic_DNA"/>
</dbReference>
<dbReference type="Gene3D" id="3.30.1450.10">
    <property type="match status" value="1"/>
</dbReference>
<dbReference type="Proteomes" id="UP000078263">
    <property type="component" value="Chromosome"/>
</dbReference>
<feature type="domain" description="Outer membrane protein assembly factor BamE" evidence="3">
    <location>
        <begin position="21"/>
        <end position="94"/>
    </location>
</feature>
<dbReference type="InterPro" id="IPR037873">
    <property type="entry name" value="BamE-like"/>
</dbReference>
<evidence type="ECO:0000259" key="3">
    <source>
        <dbReference type="Pfam" id="PF04355"/>
    </source>
</evidence>
<proteinExistence type="predicted"/>
<gene>
    <name evidence="4" type="ORF">A9D12_02250</name>
</gene>
<keyword evidence="4" id="KW-0946">Virion</keyword>
<dbReference type="Pfam" id="PF04355">
    <property type="entry name" value="BamE"/>
    <property type="match status" value="1"/>
</dbReference>
<dbReference type="InterPro" id="IPR007450">
    <property type="entry name" value="BamE_dom"/>
</dbReference>
<evidence type="ECO:0000256" key="1">
    <source>
        <dbReference type="ARBA" id="ARBA00022729"/>
    </source>
</evidence>